<name>A0AA39R1X9_9LECA</name>
<gene>
    <name evidence="2" type="ORF">JMJ35_005776</name>
</gene>
<sequence>MSKQQQTARTGRGPLGLSLSEYQDLLDSTPSLQLRGHVNASLYGWVPGTKGVWVLEAPTDEQYAHLNSFPRTDDPEVYNAHLRDVGAVFYADYNDNEGAQELMPTDSNHPGAGGRGERQEARGRGLEGMVIDVEETRRKNDGNIHLRHADTTTEAEVPEQGKTKL</sequence>
<dbReference type="EMBL" id="JAFEKC020000012">
    <property type="protein sequence ID" value="KAK0511926.1"/>
    <property type="molecule type" value="Genomic_DNA"/>
</dbReference>
<proteinExistence type="predicted"/>
<reference evidence="2" key="1">
    <citation type="submission" date="2023-03" db="EMBL/GenBank/DDBJ databases">
        <title>Complete genome of Cladonia borealis.</title>
        <authorList>
            <person name="Park H."/>
        </authorList>
    </citation>
    <scope>NUCLEOTIDE SEQUENCE</scope>
    <source>
        <strain evidence="2">ANT050790</strain>
    </source>
</reference>
<feature type="region of interest" description="Disordered" evidence="1">
    <location>
        <begin position="102"/>
        <end position="165"/>
    </location>
</feature>
<dbReference type="AlphaFoldDB" id="A0AA39R1X9"/>
<evidence type="ECO:0000256" key="1">
    <source>
        <dbReference type="SAM" id="MobiDB-lite"/>
    </source>
</evidence>
<comment type="caution">
    <text evidence="2">The sequence shown here is derived from an EMBL/GenBank/DDBJ whole genome shotgun (WGS) entry which is preliminary data.</text>
</comment>
<feature type="compositionally biased region" description="Basic and acidic residues" evidence="1">
    <location>
        <begin position="115"/>
        <end position="125"/>
    </location>
</feature>
<organism evidence="2 3">
    <name type="scientific">Cladonia borealis</name>
    <dbReference type="NCBI Taxonomy" id="184061"/>
    <lineage>
        <taxon>Eukaryota</taxon>
        <taxon>Fungi</taxon>
        <taxon>Dikarya</taxon>
        <taxon>Ascomycota</taxon>
        <taxon>Pezizomycotina</taxon>
        <taxon>Lecanoromycetes</taxon>
        <taxon>OSLEUM clade</taxon>
        <taxon>Lecanoromycetidae</taxon>
        <taxon>Lecanorales</taxon>
        <taxon>Lecanorineae</taxon>
        <taxon>Cladoniaceae</taxon>
        <taxon>Cladonia</taxon>
    </lineage>
</organism>
<evidence type="ECO:0000313" key="3">
    <source>
        <dbReference type="Proteomes" id="UP001166286"/>
    </source>
</evidence>
<keyword evidence="3" id="KW-1185">Reference proteome</keyword>
<dbReference type="Proteomes" id="UP001166286">
    <property type="component" value="Unassembled WGS sequence"/>
</dbReference>
<feature type="compositionally biased region" description="Basic and acidic residues" evidence="1">
    <location>
        <begin position="134"/>
        <end position="151"/>
    </location>
</feature>
<accession>A0AA39R1X9</accession>
<protein>
    <submittedName>
        <fullName evidence="2">Uncharacterized protein</fullName>
    </submittedName>
</protein>
<evidence type="ECO:0000313" key="2">
    <source>
        <dbReference type="EMBL" id="KAK0511926.1"/>
    </source>
</evidence>